<name>A0A7I9VD13_9ACTN</name>
<feature type="transmembrane region" description="Helical" evidence="8">
    <location>
        <begin position="312"/>
        <end position="332"/>
    </location>
</feature>
<reference evidence="11" key="1">
    <citation type="submission" date="2019-06" db="EMBL/GenBank/DDBJ databases">
        <title>Gordonia isolated from sludge of a wastewater treatment plant.</title>
        <authorList>
            <person name="Tamura T."/>
            <person name="Aoyama K."/>
            <person name="Kang Y."/>
            <person name="Saito S."/>
            <person name="Akiyama N."/>
            <person name="Yazawa K."/>
            <person name="Gonoi T."/>
            <person name="Mikami Y."/>
        </authorList>
    </citation>
    <scope>NUCLEOTIDE SEQUENCE [LARGE SCALE GENOMIC DNA]</scope>
    <source>
        <strain evidence="11">NBRC 107696</strain>
    </source>
</reference>
<feature type="transmembrane region" description="Helical" evidence="8">
    <location>
        <begin position="893"/>
        <end position="913"/>
    </location>
</feature>
<dbReference type="Proteomes" id="UP000444960">
    <property type="component" value="Unassembled WGS sequence"/>
</dbReference>
<evidence type="ECO:0000256" key="2">
    <source>
        <dbReference type="ARBA" id="ARBA00010157"/>
    </source>
</evidence>
<dbReference type="EMBL" id="BJOV01000005">
    <property type="protein sequence ID" value="GEE02983.1"/>
    <property type="molecule type" value="Genomic_DNA"/>
</dbReference>
<feature type="transmembrane region" description="Helical" evidence="8">
    <location>
        <begin position="338"/>
        <end position="364"/>
    </location>
</feature>
<evidence type="ECO:0000256" key="7">
    <source>
        <dbReference type="SAM" id="MobiDB-lite"/>
    </source>
</evidence>
<gene>
    <name evidence="10" type="ORF">nbrc107696_34290</name>
</gene>
<evidence type="ECO:0000256" key="1">
    <source>
        <dbReference type="ARBA" id="ARBA00004651"/>
    </source>
</evidence>
<dbReference type="PANTHER" id="PTHR33406">
    <property type="entry name" value="MEMBRANE PROTEIN MJ1562-RELATED"/>
    <property type="match status" value="1"/>
</dbReference>
<feature type="transmembrane region" description="Helical" evidence="8">
    <location>
        <begin position="266"/>
        <end position="285"/>
    </location>
</feature>
<feature type="transmembrane region" description="Helical" evidence="8">
    <location>
        <begin position="934"/>
        <end position="960"/>
    </location>
</feature>
<dbReference type="PANTHER" id="PTHR33406:SF6">
    <property type="entry name" value="MEMBRANE PROTEIN YDGH-RELATED"/>
    <property type="match status" value="1"/>
</dbReference>
<comment type="similarity">
    <text evidence="2">Belongs to the resistance-nodulation-cell division (RND) (TC 2.A.6) family. MmpL subfamily.</text>
</comment>
<protein>
    <submittedName>
        <fullName evidence="10">Membrane protein</fullName>
    </submittedName>
</protein>
<comment type="caution">
    <text evidence="10">The sequence shown here is derived from an EMBL/GenBank/DDBJ whole genome shotgun (WGS) entry which is preliminary data.</text>
</comment>
<dbReference type="InterPro" id="IPR050545">
    <property type="entry name" value="Mycobact_MmpL"/>
</dbReference>
<dbReference type="SUPFAM" id="SSF82866">
    <property type="entry name" value="Multidrug efflux transporter AcrB transmembrane domain"/>
    <property type="match status" value="2"/>
</dbReference>
<dbReference type="AlphaFoldDB" id="A0A7I9VD13"/>
<evidence type="ECO:0000256" key="4">
    <source>
        <dbReference type="ARBA" id="ARBA00022692"/>
    </source>
</evidence>
<feature type="domain" description="SSD" evidence="9">
    <location>
        <begin position="233"/>
        <end position="363"/>
    </location>
</feature>
<feature type="transmembrane region" description="Helical" evidence="8">
    <location>
        <begin position="37"/>
        <end position="57"/>
    </location>
</feature>
<feature type="transmembrane region" description="Helical" evidence="8">
    <location>
        <begin position="234"/>
        <end position="254"/>
    </location>
</feature>
<dbReference type="Gene3D" id="1.20.1640.10">
    <property type="entry name" value="Multidrug efflux transporter AcrB transmembrane domain"/>
    <property type="match status" value="2"/>
</dbReference>
<dbReference type="InterPro" id="IPR004869">
    <property type="entry name" value="MMPL_dom"/>
</dbReference>
<feature type="transmembrane region" description="Helical" evidence="8">
    <location>
        <begin position="393"/>
        <end position="417"/>
    </location>
</feature>
<keyword evidence="6 8" id="KW-0472">Membrane</keyword>
<feature type="compositionally biased region" description="Acidic residues" evidence="7">
    <location>
        <begin position="1020"/>
        <end position="1029"/>
    </location>
</feature>
<keyword evidence="5 8" id="KW-1133">Transmembrane helix</keyword>
<feature type="transmembrane region" description="Helical" evidence="8">
    <location>
        <begin position="862"/>
        <end position="887"/>
    </location>
</feature>
<feature type="transmembrane region" description="Helical" evidence="8">
    <location>
        <begin position="838"/>
        <end position="855"/>
    </location>
</feature>
<sequence length="1029" mass="108960">MARPSIIRNRPSRRSARTGEYSAVLEKVAWFTLRRKGVVALVWVVVAVGLAVLFPQLESVIRQQSVDPIPASVPSFQTLDRMGEAFNEKGAKTTVFVAMENDEGFSDTTRALYDELVTTLRADTEHVIAVRDLLGDPLTESQALSKDKKAWYLPIGVTGTLGGPDAADAVEAVRDTTDEIFGGTGTTVRVTGPPATFTDQLAVGETDLVVITLATVLLIAGILLIVYRSIFTALMPLLVVGMSLAVGRGVLSGLGELGMPVSQFTSMFMTVIIFGAGVDYSVFLISRYHEGIRAGDTPDVAIANATATIGRVVLASAATVALAFLAMAFAKLSVFNTLGPACAISIAFGFLATVTLLPPVLSFAAKRGAGLPRRDLTRRYWHRVGTGVIRRPVPLLAVSLVALIALGLIATTMTITYDDREGQPPDTGSNEGYALLNRHFPKDTIISEFLLVESNKDMRTGQGLADLEQMASRVAQTPGVTRVIGVTRPTGEKLEQAELSWQNDQIGSGITEQTGDAQSRKGELELLRTGSSQLADGLALLNEQITTDLAPLSGLLEQASSAGEQLSQYRPLVDQLAAAAPALDEFSQQAPELSRVARQAQSAADAVAPVLSALDAPWCVQIPQCSALQTQTSDIRALADNQSLGRFADFATQLGGVNGPGTADIAQLQSSLNVLDSALQTINGQDLGSRLSQLQTGVRALADGARQLSGGVSALVDSNLQLLAGLSQVAAQLRAPARDIGNTDSATGFYLPADAFKDQQFSQVARQFISPDGKTARYVVQTAYDPYTADAMTLANSLSKVAEDAMPNTTLQGARASVAGFPAINADIQRLLAYDFKLLGFGTLLIVGLILMLLLRAIVAPIYLLATVILNYAAALGIGVLVLQHIVGNEIAWPVPLVSFIVLVAVGADYNMLLVSRLREESTANIRLGVLRTVAYTGSVITSAGLIFAASMFGLMLGSIDVMVQIGFIIGIGLLLDTFLVRTIVVPALAALLGEASWWPGRVHRADGEPDSTEPGGPLPEDDLTVSNR</sequence>
<dbReference type="OrthoDB" id="2365435at2"/>
<evidence type="ECO:0000256" key="5">
    <source>
        <dbReference type="ARBA" id="ARBA00022989"/>
    </source>
</evidence>
<evidence type="ECO:0000313" key="11">
    <source>
        <dbReference type="Proteomes" id="UP000444960"/>
    </source>
</evidence>
<evidence type="ECO:0000313" key="10">
    <source>
        <dbReference type="EMBL" id="GEE02983.1"/>
    </source>
</evidence>
<organism evidence="10 11">
    <name type="scientific">Gordonia spumicola</name>
    <dbReference type="NCBI Taxonomy" id="589161"/>
    <lineage>
        <taxon>Bacteria</taxon>
        <taxon>Bacillati</taxon>
        <taxon>Actinomycetota</taxon>
        <taxon>Actinomycetes</taxon>
        <taxon>Mycobacteriales</taxon>
        <taxon>Gordoniaceae</taxon>
        <taxon>Gordonia</taxon>
    </lineage>
</organism>
<proteinExistence type="inferred from homology"/>
<keyword evidence="11" id="KW-1185">Reference proteome</keyword>
<dbReference type="RefSeq" id="WP_161896569.1">
    <property type="nucleotide sequence ID" value="NZ_BJOV01000005.1"/>
</dbReference>
<accession>A0A7I9VD13</accession>
<evidence type="ECO:0000256" key="6">
    <source>
        <dbReference type="ARBA" id="ARBA00023136"/>
    </source>
</evidence>
<dbReference type="Pfam" id="PF03176">
    <property type="entry name" value="MMPL"/>
    <property type="match status" value="2"/>
</dbReference>
<keyword evidence="4 8" id="KW-0812">Transmembrane</keyword>
<dbReference type="GO" id="GO:0005886">
    <property type="term" value="C:plasma membrane"/>
    <property type="evidence" value="ECO:0007669"/>
    <property type="project" value="UniProtKB-SubCell"/>
</dbReference>
<evidence type="ECO:0000259" key="9">
    <source>
        <dbReference type="PROSITE" id="PS50156"/>
    </source>
</evidence>
<evidence type="ECO:0000256" key="8">
    <source>
        <dbReference type="SAM" id="Phobius"/>
    </source>
</evidence>
<comment type="subcellular location">
    <subcellularLocation>
        <location evidence="1">Cell membrane</location>
        <topology evidence="1">Multi-pass membrane protein</topology>
    </subcellularLocation>
</comment>
<dbReference type="InterPro" id="IPR000731">
    <property type="entry name" value="SSD"/>
</dbReference>
<keyword evidence="3" id="KW-1003">Cell membrane</keyword>
<evidence type="ECO:0000256" key="3">
    <source>
        <dbReference type="ARBA" id="ARBA00022475"/>
    </source>
</evidence>
<feature type="transmembrane region" description="Helical" evidence="8">
    <location>
        <begin position="208"/>
        <end position="227"/>
    </location>
</feature>
<dbReference type="PROSITE" id="PS50156">
    <property type="entry name" value="SSD"/>
    <property type="match status" value="1"/>
</dbReference>
<feature type="region of interest" description="Disordered" evidence="7">
    <location>
        <begin position="1004"/>
        <end position="1029"/>
    </location>
</feature>